<keyword evidence="2" id="KW-1185">Reference proteome</keyword>
<dbReference type="Proteomes" id="UP001178507">
    <property type="component" value="Unassembled WGS sequence"/>
</dbReference>
<evidence type="ECO:0000313" key="2">
    <source>
        <dbReference type="Proteomes" id="UP001178507"/>
    </source>
</evidence>
<sequence length="279" mass="30040">MQRLLPFAVLASADVRQLQFDWIPDINGLDPLTPSSSACSSGLLDLALRGAGRAAAKALQNHNARSAELGERNFTRLSDLGPNLDEAQYGTFQGVNIVLLEGTDVHTVDNAAKEVDSNVWCKLGLTQCGHKGVAADLHSKLPSAFKQPNVVCVGFSRGVWLVTTYATMYPDNCGYVITSGSPGQMYDSTPYSWVVAFYSPIDMVDNLGIVTSDERVMVSCEHDPGCYAREVISWTGENISDEQRSALAHCGMAKGSRLISVAASGHLWLVSLAFLLLAL</sequence>
<gene>
    <name evidence="1" type="ORF">EVOR1521_LOCUS9328</name>
</gene>
<accession>A0AA36I689</accession>
<dbReference type="InterPro" id="IPR029058">
    <property type="entry name" value="AB_hydrolase_fold"/>
</dbReference>
<dbReference type="SUPFAM" id="SSF53474">
    <property type="entry name" value="alpha/beta-Hydrolases"/>
    <property type="match status" value="1"/>
</dbReference>
<comment type="caution">
    <text evidence="1">The sequence shown here is derived from an EMBL/GenBank/DDBJ whole genome shotgun (WGS) entry which is preliminary data.</text>
</comment>
<name>A0AA36I689_9DINO</name>
<reference evidence="1" key="1">
    <citation type="submission" date="2023-08" db="EMBL/GenBank/DDBJ databases">
        <authorList>
            <person name="Chen Y."/>
            <person name="Shah S."/>
            <person name="Dougan E. K."/>
            <person name="Thang M."/>
            <person name="Chan C."/>
        </authorList>
    </citation>
    <scope>NUCLEOTIDE SEQUENCE</scope>
</reference>
<proteinExistence type="predicted"/>
<dbReference type="AlphaFoldDB" id="A0AA36I689"/>
<protein>
    <submittedName>
        <fullName evidence="1">Uncharacterized protein</fullName>
    </submittedName>
</protein>
<organism evidence="1 2">
    <name type="scientific">Effrenium voratum</name>
    <dbReference type="NCBI Taxonomy" id="2562239"/>
    <lineage>
        <taxon>Eukaryota</taxon>
        <taxon>Sar</taxon>
        <taxon>Alveolata</taxon>
        <taxon>Dinophyceae</taxon>
        <taxon>Suessiales</taxon>
        <taxon>Symbiodiniaceae</taxon>
        <taxon>Effrenium</taxon>
    </lineage>
</organism>
<evidence type="ECO:0000313" key="1">
    <source>
        <dbReference type="EMBL" id="CAJ1381740.1"/>
    </source>
</evidence>
<dbReference type="EMBL" id="CAUJNA010000835">
    <property type="protein sequence ID" value="CAJ1381740.1"/>
    <property type="molecule type" value="Genomic_DNA"/>
</dbReference>